<dbReference type="Proteomes" id="UP000181728">
    <property type="component" value="Unassembled WGS sequence"/>
</dbReference>
<dbReference type="RefSeq" id="WP_002817705.1">
    <property type="nucleotide sequence ID" value="NZ_CP027431.1"/>
</dbReference>
<name>A0A483BDY3_OENOE</name>
<dbReference type="EMBL" id="WERV01000001">
    <property type="protein sequence ID" value="MDV7714190.1"/>
    <property type="molecule type" value="Genomic_DNA"/>
</dbReference>
<evidence type="ECO:0000256" key="1">
    <source>
        <dbReference type="SAM" id="MobiDB-lite"/>
    </source>
</evidence>
<reference evidence="4 6" key="1">
    <citation type="journal article" date="2016" name="BMC Genomics">
        <title>Consensus pan-genome assembly of the specialised wine bacterium Oenococcus oeni.</title>
        <authorList>
            <person name="Sternes P.R."/>
            <person name="Borneman A.R."/>
        </authorList>
    </citation>
    <scope>NUCLEOTIDE SEQUENCE [LARGE SCALE GENOMIC DNA]</scope>
    <source>
        <strain evidence="4 6">AWRIB661</strain>
    </source>
</reference>
<evidence type="ECO:0000313" key="7">
    <source>
        <dbReference type="Proteomes" id="UP000294726"/>
    </source>
</evidence>
<keyword evidence="2" id="KW-1133">Transmembrane helix</keyword>
<evidence type="ECO:0000313" key="6">
    <source>
        <dbReference type="Proteomes" id="UP000181728"/>
    </source>
</evidence>
<dbReference type="AlphaFoldDB" id="A0A483BDY3"/>
<dbReference type="Proteomes" id="UP000294726">
    <property type="component" value="Chromosome"/>
</dbReference>
<gene>
    <name evidence="4" type="ORF">ATX59_08590</name>
    <name evidence="3" type="ORF">GA838_00120</name>
    <name evidence="5" type="ORF">OENI_1760</name>
</gene>
<feature type="region of interest" description="Disordered" evidence="1">
    <location>
        <begin position="32"/>
        <end position="84"/>
    </location>
</feature>
<evidence type="ECO:0000313" key="5">
    <source>
        <dbReference type="EMBL" id="VDB99148.1"/>
    </source>
</evidence>
<reference evidence="3" key="3">
    <citation type="submission" date="2019-10" db="EMBL/GenBank/DDBJ databases">
        <title>Malate fermentation in French cider.</title>
        <authorList>
            <person name="Cousin F.J."/>
            <person name="Medina Fernandez S."/>
            <person name="Misery B."/>
            <person name="Laplace J.-M."/>
            <person name="Cretenet M."/>
        </authorList>
    </citation>
    <scope>NUCLEOTIDE SEQUENCE</scope>
    <source>
        <strain evidence="3">UCMA15129</strain>
    </source>
</reference>
<dbReference type="GeneID" id="75066641"/>
<organism evidence="4 6">
    <name type="scientific">Oenococcus oeni</name>
    <name type="common">Leuconostoc oenos</name>
    <dbReference type="NCBI Taxonomy" id="1247"/>
    <lineage>
        <taxon>Bacteria</taxon>
        <taxon>Bacillati</taxon>
        <taxon>Bacillota</taxon>
        <taxon>Bacilli</taxon>
        <taxon>Lactobacillales</taxon>
        <taxon>Lactobacillaceae</taxon>
        <taxon>Oenococcus</taxon>
    </lineage>
</organism>
<evidence type="ECO:0000256" key="2">
    <source>
        <dbReference type="SAM" id="Phobius"/>
    </source>
</evidence>
<evidence type="ECO:0000313" key="4">
    <source>
        <dbReference type="EMBL" id="OIM20479.1"/>
    </source>
</evidence>
<protein>
    <submittedName>
        <fullName evidence="4">RNA polymerase</fullName>
    </submittedName>
</protein>
<keyword evidence="2" id="KW-0472">Membrane</keyword>
<dbReference type="EMBL" id="LR031358">
    <property type="protein sequence ID" value="VDB99148.1"/>
    <property type="molecule type" value="Genomic_DNA"/>
</dbReference>
<proteinExistence type="predicted"/>
<evidence type="ECO:0000313" key="3">
    <source>
        <dbReference type="EMBL" id="MDV7714190.1"/>
    </source>
</evidence>
<dbReference type="EMBL" id="MLOK01000056">
    <property type="protein sequence ID" value="OIM20479.1"/>
    <property type="molecule type" value="Genomic_DNA"/>
</dbReference>
<reference evidence="5 7" key="2">
    <citation type="submission" date="2018-08" db="EMBL/GenBank/DDBJ databases">
        <authorList>
            <person name="Lorentzen P. G. S. M."/>
        </authorList>
    </citation>
    <scope>NUCLEOTIDE SEQUENCE [LARGE SCALE GENOMIC DNA]</scope>
    <source>
        <strain evidence="5 7">CRBO_1381</strain>
    </source>
</reference>
<sequence length="215" mass="23099">MKSKKTTIIISSIIVFLFIIGGAVFAVKALDQPSGSKKGSSQKKTVSSKNSSKKSSQNKSKSSAKSQSSSSSVNNNSSTSTSSSNVQTKWASLSLTNQVAILIQVAFKGDNGKPNDLFQFDKNYWDMTGSISNGVINRYVPNADSFSGISDLLSAKITISNNQITVVRPITAAFTVSLTQAINDYYGQSSSLDYTQQLAKRVVSPTKLTDLENNR</sequence>
<feature type="transmembrane region" description="Helical" evidence="2">
    <location>
        <begin position="7"/>
        <end position="27"/>
    </location>
</feature>
<accession>A0A483BDY3</accession>
<feature type="compositionally biased region" description="Low complexity" evidence="1">
    <location>
        <begin position="34"/>
        <end position="84"/>
    </location>
</feature>
<keyword evidence="2" id="KW-0812">Transmembrane</keyword>
<dbReference type="Proteomes" id="UP001281024">
    <property type="component" value="Unassembled WGS sequence"/>
</dbReference>